<dbReference type="Proteomes" id="UP000586918">
    <property type="component" value="Unassembled WGS sequence"/>
</dbReference>
<dbReference type="SUPFAM" id="SSF53590">
    <property type="entry name" value="Nucleoside hydrolase"/>
    <property type="match status" value="1"/>
</dbReference>
<protein>
    <submittedName>
        <fullName evidence="4">Nucleoside hydrolase</fullName>
    </submittedName>
</protein>
<gene>
    <name evidence="4" type="ORF">HF519_12375</name>
</gene>
<comment type="caution">
    <text evidence="4">The sequence shown here is derived from an EMBL/GenBank/DDBJ whole genome shotgun (WGS) entry which is preliminary data.</text>
</comment>
<evidence type="ECO:0000256" key="1">
    <source>
        <dbReference type="ARBA" id="ARBA00022801"/>
    </source>
</evidence>
<evidence type="ECO:0000259" key="3">
    <source>
        <dbReference type="Pfam" id="PF01156"/>
    </source>
</evidence>
<keyword evidence="2" id="KW-0326">Glycosidase</keyword>
<keyword evidence="5" id="KW-1185">Reference proteome</keyword>
<dbReference type="Gene3D" id="3.90.245.10">
    <property type="entry name" value="Ribonucleoside hydrolase-like"/>
    <property type="match status" value="1"/>
</dbReference>
<proteinExistence type="predicted"/>
<dbReference type="GO" id="GO:0045437">
    <property type="term" value="F:uridine nucleosidase activity"/>
    <property type="evidence" value="ECO:0007669"/>
    <property type="project" value="UniProtKB-ARBA"/>
</dbReference>
<dbReference type="PANTHER" id="PTHR12304:SF46">
    <property type="entry name" value="INOSINE-ADENOSINE-GUANOSINE-NUCLEOSIDE HYDROLASE"/>
    <property type="match status" value="1"/>
</dbReference>
<accession>A0A848DIG6</accession>
<evidence type="ECO:0000313" key="4">
    <source>
        <dbReference type="EMBL" id="NMH92355.1"/>
    </source>
</evidence>
<evidence type="ECO:0000256" key="2">
    <source>
        <dbReference type="ARBA" id="ARBA00023295"/>
    </source>
</evidence>
<dbReference type="GO" id="GO:0008477">
    <property type="term" value="F:purine nucleosidase activity"/>
    <property type="evidence" value="ECO:0007669"/>
    <property type="project" value="TreeGrafter"/>
</dbReference>
<dbReference type="AlphaFoldDB" id="A0A848DIG6"/>
<dbReference type="InterPro" id="IPR015910">
    <property type="entry name" value="I/U_nuclsd_hydro_CS"/>
</dbReference>
<reference evidence="4 5" key="1">
    <citation type="submission" date="2020-04" db="EMBL/GenBank/DDBJ databases">
        <authorList>
            <person name="Klaysubun C."/>
            <person name="Duangmal K."/>
            <person name="Lipun K."/>
        </authorList>
    </citation>
    <scope>NUCLEOTIDE SEQUENCE [LARGE SCALE GENOMIC DNA]</scope>
    <source>
        <strain evidence="4 5">DSM 45300</strain>
    </source>
</reference>
<dbReference type="Pfam" id="PF01156">
    <property type="entry name" value="IU_nuc_hydro"/>
    <property type="match status" value="1"/>
</dbReference>
<dbReference type="GO" id="GO:0006152">
    <property type="term" value="P:purine nucleoside catabolic process"/>
    <property type="evidence" value="ECO:0007669"/>
    <property type="project" value="TreeGrafter"/>
</dbReference>
<dbReference type="GO" id="GO:0005829">
    <property type="term" value="C:cytosol"/>
    <property type="evidence" value="ECO:0007669"/>
    <property type="project" value="TreeGrafter"/>
</dbReference>
<dbReference type="InterPro" id="IPR036452">
    <property type="entry name" value="Ribo_hydro-like"/>
</dbReference>
<dbReference type="InterPro" id="IPR023186">
    <property type="entry name" value="IUNH"/>
</dbReference>
<evidence type="ECO:0000313" key="5">
    <source>
        <dbReference type="Proteomes" id="UP000586918"/>
    </source>
</evidence>
<dbReference type="EMBL" id="JAAXKZ010000037">
    <property type="protein sequence ID" value="NMH92355.1"/>
    <property type="molecule type" value="Genomic_DNA"/>
</dbReference>
<sequence length="314" mass="33867">MILDVDTGNDDAVALTMAALHPDIELVGCTTVVGNLTLDQATDNTLRVLHAIGKSEVEVHAGLARRFAPSPYPSAPNPAEGMFHQDTLPVGVAGLTPHSWRGVEWLIETLRRATDPITLIQVAPLTNLAAALTVAPDILDSVDEVILMGGAWKKSGNRTPAAEFNIHADPVAADVVFRAGIERLTVAPLDATHEVLVSRDDLRRYQELQTSAAQLVSAVTEYYIHSYQVTEPYGIGALLSAPLHDALCVAYAIDPAVLELTEVIVDVETVSPQNYGRTTIDYLHEGSGTVGNARFAVHADSERFHRILDDCLKQ</sequence>
<name>A0A848DIG6_9PSEU</name>
<dbReference type="InterPro" id="IPR001910">
    <property type="entry name" value="Inosine/uridine_hydrolase_dom"/>
</dbReference>
<dbReference type="PANTHER" id="PTHR12304">
    <property type="entry name" value="INOSINE-URIDINE PREFERRING NUCLEOSIDE HYDROLASE"/>
    <property type="match status" value="1"/>
</dbReference>
<dbReference type="PROSITE" id="PS01247">
    <property type="entry name" value="IUNH"/>
    <property type="match status" value="1"/>
</dbReference>
<feature type="domain" description="Inosine/uridine-preferring nucleoside hydrolase" evidence="3">
    <location>
        <begin position="1"/>
        <end position="305"/>
    </location>
</feature>
<keyword evidence="1 4" id="KW-0378">Hydrolase</keyword>
<organism evidence="4 5">
    <name type="scientific">Pseudonocardia bannensis</name>
    <dbReference type="NCBI Taxonomy" id="630973"/>
    <lineage>
        <taxon>Bacteria</taxon>
        <taxon>Bacillati</taxon>
        <taxon>Actinomycetota</taxon>
        <taxon>Actinomycetes</taxon>
        <taxon>Pseudonocardiales</taxon>
        <taxon>Pseudonocardiaceae</taxon>
        <taxon>Pseudonocardia</taxon>
    </lineage>
</organism>